<keyword evidence="2" id="KW-1185">Reference proteome</keyword>
<sequence>MLKTESEKSLKLRMVLQLILLQSSSDYQVPVKVRLAPRSLCSPDVFQRSD</sequence>
<protein>
    <submittedName>
        <fullName evidence="1">Uncharacterized protein</fullName>
    </submittedName>
</protein>
<evidence type="ECO:0000313" key="1">
    <source>
        <dbReference type="EMBL" id="CEG36605.1"/>
    </source>
</evidence>
<dbReference type="EMBL" id="CCYD01000207">
    <property type="protein sequence ID" value="CEG36605.1"/>
    <property type="molecule type" value="Genomic_DNA"/>
</dbReference>
<dbReference type="AlphaFoldDB" id="A0A0P1A8P6"/>
<organism evidence="1 2">
    <name type="scientific">Plasmopara halstedii</name>
    <name type="common">Downy mildew of sunflower</name>
    <dbReference type="NCBI Taxonomy" id="4781"/>
    <lineage>
        <taxon>Eukaryota</taxon>
        <taxon>Sar</taxon>
        <taxon>Stramenopiles</taxon>
        <taxon>Oomycota</taxon>
        <taxon>Peronosporomycetes</taxon>
        <taxon>Peronosporales</taxon>
        <taxon>Peronosporaceae</taxon>
        <taxon>Plasmopara</taxon>
    </lineage>
</organism>
<dbReference type="GeneID" id="36398205"/>
<dbReference type="RefSeq" id="XP_024572974.1">
    <property type="nucleotide sequence ID" value="XM_024721838.1"/>
</dbReference>
<dbReference type="Proteomes" id="UP000054928">
    <property type="component" value="Unassembled WGS sequence"/>
</dbReference>
<reference evidence="2" key="1">
    <citation type="submission" date="2014-09" db="EMBL/GenBank/DDBJ databases">
        <authorList>
            <person name="Sharma Rahul"/>
            <person name="Thines Marco"/>
        </authorList>
    </citation>
    <scope>NUCLEOTIDE SEQUENCE [LARGE SCALE GENOMIC DNA]</scope>
</reference>
<proteinExistence type="predicted"/>
<name>A0A0P1A8P6_PLAHL</name>
<accession>A0A0P1A8P6</accession>
<evidence type="ECO:0000313" key="2">
    <source>
        <dbReference type="Proteomes" id="UP000054928"/>
    </source>
</evidence>